<evidence type="ECO:0000313" key="3">
    <source>
        <dbReference type="Proteomes" id="UP000288623"/>
    </source>
</evidence>
<keyword evidence="1" id="KW-1133">Transmembrane helix</keyword>
<gene>
    <name evidence="2" type="ORF">QI30_00940</name>
</gene>
<keyword evidence="1" id="KW-0472">Membrane</keyword>
<accession>A0A433RYG0</accession>
<keyword evidence="1" id="KW-0812">Transmembrane</keyword>
<protein>
    <submittedName>
        <fullName evidence="2">Uncharacterized protein</fullName>
    </submittedName>
</protein>
<keyword evidence="3" id="KW-1185">Reference proteome</keyword>
<evidence type="ECO:0000256" key="1">
    <source>
        <dbReference type="SAM" id="Phobius"/>
    </source>
</evidence>
<dbReference type="OrthoDB" id="2455956at2"/>
<dbReference type="Proteomes" id="UP000288623">
    <property type="component" value="Unassembled WGS sequence"/>
</dbReference>
<feature type="transmembrane region" description="Helical" evidence="1">
    <location>
        <begin position="6"/>
        <end position="26"/>
    </location>
</feature>
<feature type="transmembrane region" description="Helical" evidence="1">
    <location>
        <begin position="86"/>
        <end position="103"/>
    </location>
</feature>
<proteinExistence type="predicted"/>
<dbReference type="RefSeq" id="WP_126989075.1">
    <property type="nucleotide sequence ID" value="NZ_JTFC01000005.1"/>
</dbReference>
<sequence>MIMNVVLLIIVTIINVFTLFWDKYVYKMKARRLEEANQTAIDHLSKGTEIRVGKPLSEDEKEAIRQELEDAKREPFYKRISGTSKLLFLINILLAITVAYSYYQKTDTVQIQQEYDVMEYTQNYSSYRYLGNTPTINKKAKIETVKLYQTQINNEFYLKGYSEYSGNFYLKLSAADQKDADLKMKETGEAVSTAGVTVYEGTLLINKKEKEISFLPYEYKQDTEKKAK</sequence>
<reference evidence="2 3" key="1">
    <citation type="submission" date="2014-11" db="EMBL/GenBank/DDBJ databases">
        <title>Genome sequence and analysis of novel Kurthia sp.</title>
        <authorList>
            <person name="Lawson J.N."/>
            <person name="Gonzalez J.E."/>
            <person name="Rinauldi L."/>
            <person name="Xuan Z."/>
            <person name="Firman A."/>
            <person name="Shaddox L."/>
            <person name="Trudeau A."/>
            <person name="Shah S."/>
            <person name="Reiman D."/>
        </authorList>
    </citation>
    <scope>NUCLEOTIDE SEQUENCE [LARGE SCALE GENOMIC DNA]</scope>
    <source>
        <strain evidence="2 3">3B1D</strain>
    </source>
</reference>
<name>A0A433RYG0_9BACL</name>
<dbReference type="AlphaFoldDB" id="A0A433RYG0"/>
<comment type="caution">
    <text evidence="2">The sequence shown here is derived from an EMBL/GenBank/DDBJ whole genome shotgun (WGS) entry which is preliminary data.</text>
</comment>
<evidence type="ECO:0000313" key="2">
    <source>
        <dbReference type="EMBL" id="RUS58313.1"/>
    </source>
</evidence>
<dbReference type="EMBL" id="JTFC01000005">
    <property type="protein sequence ID" value="RUS58313.1"/>
    <property type="molecule type" value="Genomic_DNA"/>
</dbReference>
<organism evidence="2 3">
    <name type="scientific">Candidatus Kurthia intestinigallinarum</name>
    <dbReference type="NCBI Taxonomy" id="1562256"/>
    <lineage>
        <taxon>Bacteria</taxon>
        <taxon>Bacillati</taxon>
        <taxon>Bacillota</taxon>
        <taxon>Bacilli</taxon>
        <taxon>Bacillales</taxon>
        <taxon>Caryophanaceae</taxon>
        <taxon>Kurthia</taxon>
    </lineage>
</organism>